<dbReference type="PANTHER" id="PTHR45453">
    <property type="entry name" value="PHOSPHATE REGULON SENSOR PROTEIN PHOR"/>
    <property type="match status" value="1"/>
</dbReference>
<dbReference type="InterPro" id="IPR003594">
    <property type="entry name" value="HATPase_dom"/>
</dbReference>
<dbReference type="EMBL" id="RXFM01000018">
    <property type="protein sequence ID" value="RST70027.1"/>
    <property type="molecule type" value="Genomic_DNA"/>
</dbReference>
<comment type="caution">
    <text evidence="9">The sequence shown here is derived from an EMBL/GenBank/DDBJ whole genome shotgun (WGS) entry which is preliminary data.</text>
</comment>
<gene>
    <name evidence="9" type="ORF">EIC27_02070</name>
</gene>
<accession>A0A429XSK8</accession>
<dbReference type="InterPro" id="IPR005467">
    <property type="entry name" value="His_kinase_dom"/>
</dbReference>
<keyword evidence="5 9" id="KW-0418">Kinase</keyword>
<dbReference type="OrthoDB" id="7568856at2"/>
<feature type="transmembrane region" description="Helical" evidence="7">
    <location>
        <begin position="60"/>
        <end position="78"/>
    </location>
</feature>
<dbReference type="InterPro" id="IPR036890">
    <property type="entry name" value="HATPase_C_sf"/>
</dbReference>
<dbReference type="SMART" id="SM00387">
    <property type="entry name" value="HATPase_c"/>
    <property type="match status" value="1"/>
</dbReference>
<feature type="transmembrane region" description="Helical" evidence="7">
    <location>
        <begin position="21"/>
        <end position="40"/>
    </location>
</feature>
<dbReference type="PROSITE" id="PS50109">
    <property type="entry name" value="HIS_KIN"/>
    <property type="match status" value="1"/>
</dbReference>
<dbReference type="PANTHER" id="PTHR45453:SF1">
    <property type="entry name" value="PHOSPHATE REGULON SENSOR PROTEIN PHOR"/>
    <property type="match status" value="1"/>
</dbReference>
<keyword evidence="7" id="KW-0812">Transmembrane</keyword>
<evidence type="ECO:0000256" key="4">
    <source>
        <dbReference type="ARBA" id="ARBA00022679"/>
    </source>
</evidence>
<keyword evidence="4" id="KW-0808">Transferase</keyword>
<dbReference type="GO" id="GO:0000155">
    <property type="term" value="F:phosphorelay sensor kinase activity"/>
    <property type="evidence" value="ECO:0007669"/>
    <property type="project" value="InterPro"/>
</dbReference>
<reference evidence="10" key="1">
    <citation type="submission" date="2018-11" db="EMBL/GenBank/DDBJ databases">
        <title>Phylogenetic, genomic, and biogeographic characterization of a novel and ubiquitous marine invertebrate-associated Rickettsiales parasite, Candidatus Marinoinvertebrata rohwerii, gen. nov., sp. nov.</title>
        <authorList>
            <person name="Klinges J.G."/>
            <person name="Rosales S.M."/>
            <person name="Mcminds R."/>
            <person name="Shaver E.C."/>
            <person name="Shantz A."/>
            <person name="Peters E.C."/>
            <person name="Burkepile D.E."/>
            <person name="Silliman B.R."/>
            <person name="Vega Thurber R.L."/>
        </authorList>
    </citation>
    <scope>NUCLEOTIDE SEQUENCE [LARGE SCALE GENOMIC DNA]</scope>
    <source>
        <strain evidence="10">a_cerv_44</strain>
    </source>
</reference>
<keyword evidence="3" id="KW-0597">Phosphoprotein</keyword>
<dbReference type="GO" id="GO:0004721">
    <property type="term" value="F:phosphoprotein phosphatase activity"/>
    <property type="evidence" value="ECO:0007669"/>
    <property type="project" value="TreeGrafter"/>
</dbReference>
<dbReference type="GO" id="GO:0005886">
    <property type="term" value="C:plasma membrane"/>
    <property type="evidence" value="ECO:0007669"/>
    <property type="project" value="TreeGrafter"/>
</dbReference>
<evidence type="ECO:0000256" key="6">
    <source>
        <dbReference type="ARBA" id="ARBA00023012"/>
    </source>
</evidence>
<evidence type="ECO:0000256" key="2">
    <source>
        <dbReference type="ARBA" id="ARBA00012438"/>
    </source>
</evidence>
<evidence type="ECO:0000313" key="10">
    <source>
        <dbReference type="Proteomes" id="UP000279470"/>
    </source>
</evidence>
<proteinExistence type="predicted"/>
<keyword evidence="10" id="KW-1185">Reference proteome</keyword>
<keyword evidence="7" id="KW-1133">Transmembrane helix</keyword>
<dbReference type="SUPFAM" id="SSF47384">
    <property type="entry name" value="Homodimeric domain of signal transducing histidine kinase"/>
    <property type="match status" value="1"/>
</dbReference>
<evidence type="ECO:0000256" key="5">
    <source>
        <dbReference type="ARBA" id="ARBA00022777"/>
    </source>
</evidence>
<evidence type="ECO:0000256" key="3">
    <source>
        <dbReference type="ARBA" id="ARBA00022553"/>
    </source>
</evidence>
<dbReference type="CDD" id="cd00082">
    <property type="entry name" value="HisKA"/>
    <property type="match status" value="1"/>
</dbReference>
<feature type="domain" description="Histidine kinase" evidence="8">
    <location>
        <begin position="96"/>
        <end position="300"/>
    </location>
</feature>
<dbReference type="EC" id="2.7.13.3" evidence="2"/>
<evidence type="ECO:0000259" key="8">
    <source>
        <dbReference type="PROSITE" id="PS50109"/>
    </source>
</evidence>
<dbReference type="Proteomes" id="UP000279470">
    <property type="component" value="Unassembled WGS sequence"/>
</dbReference>
<dbReference type="InterPro" id="IPR003661">
    <property type="entry name" value="HisK_dim/P_dom"/>
</dbReference>
<dbReference type="RefSeq" id="WP_126044494.1">
    <property type="nucleotide sequence ID" value="NZ_RXFM01000018.1"/>
</dbReference>
<dbReference type="Gene3D" id="3.30.565.10">
    <property type="entry name" value="Histidine kinase-like ATPase, C-terminal domain"/>
    <property type="match status" value="1"/>
</dbReference>
<evidence type="ECO:0000256" key="1">
    <source>
        <dbReference type="ARBA" id="ARBA00000085"/>
    </source>
</evidence>
<evidence type="ECO:0000313" key="9">
    <source>
        <dbReference type="EMBL" id="RST70027.1"/>
    </source>
</evidence>
<protein>
    <recommendedName>
        <fullName evidence="2">histidine kinase</fullName>
        <ecNumber evidence="2">2.7.13.3</ecNumber>
    </recommendedName>
</protein>
<name>A0A429XSK8_9RICK</name>
<dbReference type="InterPro" id="IPR036097">
    <property type="entry name" value="HisK_dim/P_sf"/>
</dbReference>
<comment type="catalytic activity">
    <reaction evidence="1">
        <text>ATP + protein L-histidine = ADP + protein N-phospho-L-histidine.</text>
        <dbReference type="EC" id="2.7.13.3"/>
    </reaction>
</comment>
<dbReference type="GO" id="GO:0016036">
    <property type="term" value="P:cellular response to phosphate starvation"/>
    <property type="evidence" value="ECO:0007669"/>
    <property type="project" value="TreeGrafter"/>
</dbReference>
<evidence type="ECO:0000256" key="7">
    <source>
        <dbReference type="SAM" id="Phobius"/>
    </source>
</evidence>
<dbReference type="Pfam" id="PF02518">
    <property type="entry name" value="HATPase_c"/>
    <property type="match status" value="1"/>
</dbReference>
<dbReference type="InterPro" id="IPR050351">
    <property type="entry name" value="BphY/WalK/GraS-like"/>
</dbReference>
<keyword evidence="6" id="KW-0902">Two-component regulatory system</keyword>
<dbReference type="SUPFAM" id="SSF55874">
    <property type="entry name" value="ATPase domain of HSP90 chaperone/DNA topoisomerase II/histidine kinase"/>
    <property type="match status" value="1"/>
</dbReference>
<organism evidence="9 10">
    <name type="scientific">Candidatus Aquarickettsia rohweri</name>
    <dbReference type="NCBI Taxonomy" id="2602574"/>
    <lineage>
        <taxon>Bacteria</taxon>
        <taxon>Pseudomonadati</taxon>
        <taxon>Pseudomonadota</taxon>
        <taxon>Alphaproteobacteria</taxon>
        <taxon>Rickettsiales</taxon>
        <taxon>Candidatus Midichloriaceae</taxon>
        <taxon>Candidatus Aquarickettsia</taxon>
    </lineage>
</organism>
<dbReference type="AlphaFoldDB" id="A0A429XSK8"/>
<sequence>MQWIIRLILSSGLLFIFTNNRLFTILWIINAVLAYILYIFTASLYKGDIVEIMMSYVEHYTIFSNGAFSLSFVLLVIYKMTATSNQIEISKAFASAIAHEVFSPISIVKLKSEMLLEKINNNDKSALIHEINELMKLTNYCMKNVEIILTASKNVNTQYSDIKKYSVVKCIEIALEEFYLTEEQKNKIHFDNSVDFKFKGSRHLLKHVIFNLLKNTFAHAGREASIYIWIDKNKIHYRDTGSGIKKNELPRIFDADFSKGRFGIGLHFCKKAMERMNSKIKCVSKYGEYTKFIIFFSNIIK</sequence>
<keyword evidence="7" id="KW-0472">Membrane</keyword>